<keyword evidence="6" id="KW-0276">Fatty acid metabolism</keyword>
<keyword evidence="4" id="KW-0444">Lipid biosynthesis</keyword>
<keyword evidence="8" id="KW-0408">Iron</keyword>
<evidence type="ECO:0000256" key="10">
    <source>
        <dbReference type="ARBA" id="ARBA00023160"/>
    </source>
</evidence>
<evidence type="ECO:0000256" key="2">
    <source>
        <dbReference type="ARBA" id="ARBA00008749"/>
    </source>
</evidence>
<dbReference type="EMBL" id="JBHTEB010000001">
    <property type="protein sequence ID" value="MFD0319343.1"/>
    <property type="molecule type" value="Genomic_DNA"/>
</dbReference>
<dbReference type="Gene3D" id="1.10.620.20">
    <property type="entry name" value="Ribonucleotide Reductase, subunit A"/>
    <property type="match status" value="1"/>
</dbReference>
<sequence length="314" mass="34704">MAESPAVSEHVLHELEPSVERLLAQHLDAARDWLPHQYVPWTASLDFDGPLDGTPWSPDQSSLPQAVRDALVVNLLTEDNLPSYHFEIASRFGRDGAWGAWVHRWTAEEDRHASVLRAYVHARRAVDPVALEELRMRHVGTGFRTGLPTLLHSLAYVTVQELATRQAHRNTGAVCQDQAGELLMARIAADENLHMLFYRGLFADALALFPDEAMTALADVLRDFAMPGAAIPGFRSRAARIAASGIYNLDVHREYVVAPLVRALKVMSLPGLGPVGEQARERLGTYLEQLAERAARTRELSARMASLKQAAITA</sequence>
<keyword evidence="9" id="KW-0443">Lipid metabolism</keyword>
<keyword evidence="5" id="KW-0479">Metal-binding</keyword>
<dbReference type="InterPro" id="IPR012348">
    <property type="entry name" value="RNR-like"/>
</dbReference>
<dbReference type="PANTHER" id="PTHR31155:SF9">
    <property type="entry name" value="STEAROYL-[ACYL-CARRIER-PROTEIN] 9-DESATURASE 7, CHLOROPLASTIC"/>
    <property type="match status" value="1"/>
</dbReference>
<evidence type="ECO:0000256" key="5">
    <source>
        <dbReference type="ARBA" id="ARBA00022723"/>
    </source>
</evidence>
<dbReference type="PANTHER" id="PTHR31155">
    <property type="entry name" value="ACYL- ACYL-CARRIER-PROTEIN DESATURASE-RELATED"/>
    <property type="match status" value="1"/>
</dbReference>
<evidence type="ECO:0000256" key="1">
    <source>
        <dbReference type="ARBA" id="ARBA00001954"/>
    </source>
</evidence>
<protein>
    <submittedName>
        <fullName evidence="11">Acyl-ACP desaturase</fullName>
        <ecNumber evidence="11">1.14.19.2</ecNumber>
    </submittedName>
</protein>
<evidence type="ECO:0000256" key="8">
    <source>
        <dbReference type="ARBA" id="ARBA00023004"/>
    </source>
</evidence>
<evidence type="ECO:0000256" key="6">
    <source>
        <dbReference type="ARBA" id="ARBA00022832"/>
    </source>
</evidence>
<dbReference type="Pfam" id="PF03405">
    <property type="entry name" value="FA_desaturase_2"/>
    <property type="match status" value="1"/>
</dbReference>
<comment type="cofactor">
    <cofactor evidence="1">
        <name>Fe(2+)</name>
        <dbReference type="ChEBI" id="CHEBI:29033"/>
    </cofactor>
</comment>
<dbReference type="InterPro" id="IPR005067">
    <property type="entry name" value="Fatty_acid_desaturase-2"/>
</dbReference>
<gene>
    <name evidence="11" type="ORF">ACFQZ6_35045</name>
</gene>
<dbReference type="EC" id="1.14.19.2" evidence="11"/>
<keyword evidence="10" id="KW-0275">Fatty acid biosynthesis</keyword>
<proteinExistence type="inferred from homology"/>
<comment type="subunit">
    <text evidence="3">Homodimer.</text>
</comment>
<dbReference type="RefSeq" id="WP_381617830.1">
    <property type="nucleotide sequence ID" value="NZ_JBHTEB010000001.1"/>
</dbReference>
<evidence type="ECO:0000313" key="11">
    <source>
        <dbReference type="EMBL" id="MFD0319343.1"/>
    </source>
</evidence>
<dbReference type="PIRSF" id="PIRSF000346">
    <property type="entry name" value="Dlt9_acylACP_des"/>
    <property type="match status" value="1"/>
</dbReference>
<evidence type="ECO:0000313" key="12">
    <source>
        <dbReference type="Proteomes" id="UP001597023"/>
    </source>
</evidence>
<keyword evidence="12" id="KW-1185">Reference proteome</keyword>
<name>A0ABW2WIS6_9ACTN</name>
<organism evidence="11 12">
    <name type="scientific">Streptomyces flavalbus</name>
    <dbReference type="NCBI Taxonomy" id="2665155"/>
    <lineage>
        <taxon>Bacteria</taxon>
        <taxon>Bacillati</taxon>
        <taxon>Actinomycetota</taxon>
        <taxon>Actinomycetes</taxon>
        <taxon>Kitasatosporales</taxon>
        <taxon>Streptomycetaceae</taxon>
        <taxon>Streptomyces</taxon>
    </lineage>
</organism>
<evidence type="ECO:0000256" key="7">
    <source>
        <dbReference type="ARBA" id="ARBA00023002"/>
    </source>
</evidence>
<dbReference type="GO" id="GO:0045300">
    <property type="term" value="F:stearoyl-[ACP] desaturase activity"/>
    <property type="evidence" value="ECO:0007669"/>
    <property type="project" value="UniProtKB-EC"/>
</dbReference>
<evidence type="ECO:0000256" key="9">
    <source>
        <dbReference type="ARBA" id="ARBA00023098"/>
    </source>
</evidence>
<comment type="caution">
    <text evidence="11">The sequence shown here is derived from an EMBL/GenBank/DDBJ whole genome shotgun (WGS) entry which is preliminary data.</text>
</comment>
<accession>A0ABW2WIS6</accession>
<keyword evidence="7 11" id="KW-0560">Oxidoreductase</keyword>
<comment type="similarity">
    <text evidence="2">Belongs to the fatty acid desaturase type 2 family.</text>
</comment>
<dbReference type="InterPro" id="IPR009078">
    <property type="entry name" value="Ferritin-like_SF"/>
</dbReference>
<dbReference type="SUPFAM" id="SSF47240">
    <property type="entry name" value="Ferritin-like"/>
    <property type="match status" value="1"/>
</dbReference>
<reference evidence="12" key="1">
    <citation type="journal article" date="2019" name="Int. J. Syst. Evol. Microbiol.">
        <title>The Global Catalogue of Microorganisms (GCM) 10K type strain sequencing project: providing services to taxonomists for standard genome sequencing and annotation.</title>
        <authorList>
            <consortium name="The Broad Institute Genomics Platform"/>
            <consortium name="The Broad Institute Genome Sequencing Center for Infectious Disease"/>
            <person name="Wu L."/>
            <person name="Ma J."/>
        </authorList>
    </citation>
    <scope>NUCLEOTIDE SEQUENCE [LARGE SCALE GENOMIC DNA]</scope>
    <source>
        <strain evidence="12">CGMCC 4.7400</strain>
    </source>
</reference>
<evidence type="ECO:0000256" key="4">
    <source>
        <dbReference type="ARBA" id="ARBA00022516"/>
    </source>
</evidence>
<dbReference type="Proteomes" id="UP001597023">
    <property type="component" value="Unassembled WGS sequence"/>
</dbReference>
<evidence type="ECO:0000256" key="3">
    <source>
        <dbReference type="ARBA" id="ARBA00011738"/>
    </source>
</evidence>